<feature type="transmembrane region" description="Helical" evidence="1">
    <location>
        <begin position="233"/>
        <end position="254"/>
    </location>
</feature>
<evidence type="ECO:0000256" key="1">
    <source>
        <dbReference type="SAM" id="Phobius"/>
    </source>
</evidence>
<keyword evidence="1" id="KW-0812">Transmembrane</keyword>
<organism evidence="2 3">
    <name type="scientific">Paraclostridium ghonii</name>
    <dbReference type="NCBI Taxonomy" id="29358"/>
    <lineage>
        <taxon>Bacteria</taxon>
        <taxon>Bacillati</taxon>
        <taxon>Bacillota</taxon>
        <taxon>Clostridia</taxon>
        <taxon>Peptostreptococcales</taxon>
        <taxon>Peptostreptococcaceae</taxon>
        <taxon>Paraclostridium</taxon>
    </lineage>
</organism>
<reference evidence="2 3" key="1">
    <citation type="submission" date="2023-07" db="EMBL/GenBank/DDBJ databases">
        <title>Genomic Encyclopedia of Type Strains, Phase IV (KMG-IV): sequencing the most valuable type-strain genomes for metagenomic binning, comparative biology and taxonomic classification.</title>
        <authorList>
            <person name="Goeker M."/>
        </authorList>
    </citation>
    <scope>NUCLEOTIDE SEQUENCE [LARGE SCALE GENOMIC DNA]</scope>
    <source>
        <strain evidence="2 3">DSM 15049</strain>
    </source>
</reference>
<keyword evidence="1" id="KW-0472">Membrane</keyword>
<name>A0ABU0MWE7_9FIRM</name>
<protein>
    <submittedName>
        <fullName evidence="2">Uncharacterized protein</fullName>
    </submittedName>
</protein>
<comment type="caution">
    <text evidence="2">The sequence shown here is derived from an EMBL/GenBank/DDBJ whole genome shotgun (WGS) entry which is preliminary data.</text>
</comment>
<dbReference type="EMBL" id="JAUSWG010000001">
    <property type="protein sequence ID" value="MDQ0555217.1"/>
    <property type="molecule type" value="Genomic_DNA"/>
</dbReference>
<keyword evidence="1" id="KW-1133">Transmembrane helix</keyword>
<dbReference type="RefSeq" id="WP_307501999.1">
    <property type="nucleotide sequence ID" value="NZ_BAAACE010000026.1"/>
</dbReference>
<feature type="transmembrane region" description="Helical" evidence="1">
    <location>
        <begin position="206"/>
        <end position="227"/>
    </location>
</feature>
<accession>A0ABU0MWE7</accession>
<evidence type="ECO:0000313" key="3">
    <source>
        <dbReference type="Proteomes" id="UP001232584"/>
    </source>
</evidence>
<proteinExistence type="predicted"/>
<dbReference type="Proteomes" id="UP001232584">
    <property type="component" value="Unassembled WGS sequence"/>
</dbReference>
<gene>
    <name evidence="2" type="ORF">QOZ92_000327</name>
</gene>
<sequence length="380" mass="43628">MTKILKSKYNSSGERCVDACLNYGELRFVNEDGSPISIEIPLDKYEEAVADFEDRIKEGMTHATLEPKEILKRGAFTYNQAKIIANEGKLRGIEFFEIDGSVETEHILGMSGCIEYALSIWNGDSKNEALIKAILRSIKIYGDKFIESINLDNTVDKSEYSRFAKNLHSTNSSFDIDLYRYRNHTIEDDFYLEDEKNYQKINNVKLILGILGGTLAFSILALVTDFGKILNNYYIYVLLNIVGIGLGGFVTARLSKLILDNYIKNTNQEVMEMFNEEVERVSRDNLLTEKEIYIILKNITKGEFSKLLLDMKGSVNKKISSVNIVNKESKFILDARRYVILPSEYEIKQELDSLVNVYKEKLQTEYNVENIEQHEKRANN</sequence>
<evidence type="ECO:0000313" key="2">
    <source>
        <dbReference type="EMBL" id="MDQ0555217.1"/>
    </source>
</evidence>
<keyword evidence="3" id="KW-1185">Reference proteome</keyword>